<dbReference type="KEGG" id="lel:PVL30_004191"/>
<evidence type="ECO:0000256" key="7">
    <source>
        <dbReference type="ARBA" id="ARBA00022927"/>
    </source>
</evidence>
<dbReference type="GO" id="GO:0015031">
    <property type="term" value="P:protein transport"/>
    <property type="evidence" value="ECO:0007669"/>
    <property type="project" value="UniProtKB-KW"/>
</dbReference>
<dbReference type="GO" id="GO:0045039">
    <property type="term" value="P:protein insertion into mitochondrial inner membrane"/>
    <property type="evidence" value="ECO:0007669"/>
    <property type="project" value="EnsemblFungi"/>
</dbReference>
<keyword evidence="10" id="KW-0472">Membrane</keyword>
<keyword evidence="11 13" id="KW-1015">Disulfide bond</keyword>
<evidence type="ECO:0000259" key="15">
    <source>
        <dbReference type="Pfam" id="PF02953"/>
    </source>
</evidence>
<evidence type="ECO:0000313" key="16">
    <source>
        <dbReference type="EMBL" id="EDK46291.1"/>
    </source>
</evidence>
<evidence type="ECO:0000256" key="1">
    <source>
        <dbReference type="ARBA" id="ARBA00004137"/>
    </source>
</evidence>
<evidence type="ECO:0000256" key="13">
    <source>
        <dbReference type="RuleBase" id="RU367043"/>
    </source>
</evidence>
<dbReference type="Proteomes" id="UP000001996">
    <property type="component" value="Unassembled WGS sequence"/>
</dbReference>
<keyword evidence="5 13" id="KW-0999">Mitochondrion inner membrane</keyword>
<comment type="subunit">
    <text evidence="13">Heterohexamer.</text>
</comment>
<protein>
    <recommendedName>
        <fullName evidence="13">Mitochondrial import inner membrane translocase subunit</fullName>
    </recommendedName>
</protein>
<keyword evidence="12 13" id="KW-0143">Chaperone</keyword>
<evidence type="ECO:0000256" key="14">
    <source>
        <dbReference type="SAM" id="MobiDB-lite"/>
    </source>
</evidence>
<accession>A5E4D3</accession>
<dbReference type="GO" id="GO:0042719">
    <property type="term" value="C:mitochondrial intermembrane space chaperone complex"/>
    <property type="evidence" value="ECO:0007669"/>
    <property type="project" value="EnsemblFungi"/>
</dbReference>
<dbReference type="Gene3D" id="1.10.287.810">
    <property type="entry name" value="Mitochondrial import inner membrane translocase subunit tim13 like domains"/>
    <property type="match status" value="1"/>
</dbReference>
<dbReference type="eggNOG" id="KOG1733">
    <property type="taxonomic scope" value="Eukaryota"/>
</dbReference>
<feature type="domain" description="Tim10-like" evidence="15">
    <location>
        <begin position="41"/>
        <end position="100"/>
    </location>
</feature>
<dbReference type="InterPro" id="IPR004217">
    <property type="entry name" value="Tim10-like"/>
</dbReference>
<feature type="region of interest" description="Disordered" evidence="14">
    <location>
        <begin position="1"/>
        <end position="21"/>
    </location>
</feature>
<evidence type="ECO:0000256" key="6">
    <source>
        <dbReference type="ARBA" id="ARBA00022833"/>
    </source>
</evidence>
<keyword evidence="9 13" id="KW-0496">Mitochondrion</keyword>
<evidence type="ECO:0000256" key="8">
    <source>
        <dbReference type="ARBA" id="ARBA00023010"/>
    </source>
</evidence>
<comment type="similarity">
    <text evidence="2 13">Belongs to the small Tim family.</text>
</comment>
<dbReference type="Pfam" id="PF02953">
    <property type="entry name" value="zf-Tim10_DDP"/>
    <property type="match status" value="1"/>
</dbReference>
<evidence type="ECO:0000256" key="12">
    <source>
        <dbReference type="ARBA" id="ARBA00023186"/>
    </source>
</evidence>
<keyword evidence="6" id="KW-0862">Zinc</keyword>
<evidence type="ECO:0000256" key="5">
    <source>
        <dbReference type="ARBA" id="ARBA00022792"/>
    </source>
</evidence>
<reference evidence="16 17" key="1">
    <citation type="journal article" date="2009" name="Nature">
        <title>Evolution of pathogenicity and sexual reproduction in eight Candida genomes.</title>
        <authorList>
            <person name="Butler G."/>
            <person name="Rasmussen M.D."/>
            <person name="Lin M.F."/>
            <person name="Santos M.A."/>
            <person name="Sakthikumar S."/>
            <person name="Munro C.A."/>
            <person name="Rheinbay E."/>
            <person name="Grabherr M."/>
            <person name="Forche A."/>
            <person name="Reedy J.L."/>
            <person name="Agrafioti I."/>
            <person name="Arnaud M.B."/>
            <person name="Bates S."/>
            <person name="Brown A.J."/>
            <person name="Brunke S."/>
            <person name="Costanzo M.C."/>
            <person name="Fitzpatrick D.A."/>
            <person name="de Groot P.W."/>
            <person name="Harris D."/>
            <person name="Hoyer L.L."/>
            <person name="Hube B."/>
            <person name="Klis F.M."/>
            <person name="Kodira C."/>
            <person name="Lennard N."/>
            <person name="Logue M.E."/>
            <person name="Martin R."/>
            <person name="Neiman A.M."/>
            <person name="Nikolaou E."/>
            <person name="Quail M.A."/>
            <person name="Quinn J."/>
            <person name="Santos M.C."/>
            <person name="Schmitzberger F.F."/>
            <person name="Sherlock G."/>
            <person name="Shah P."/>
            <person name="Silverstein K.A."/>
            <person name="Skrzypek M.S."/>
            <person name="Soll D."/>
            <person name="Staggs R."/>
            <person name="Stansfield I."/>
            <person name="Stumpf M.P."/>
            <person name="Sudbery P.E."/>
            <person name="Srikantha T."/>
            <person name="Zeng Q."/>
            <person name="Berman J."/>
            <person name="Berriman M."/>
            <person name="Heitman J."/>
            <person name="Gow N.A."/>
            <person name="Lorenz M.C."/>
            <person name="Birren B.W."/>
            <person name="Kellis M."/>
            <person name="Cuomo C.A."/>
        </authorList>
    </citation>
    <scope>NUCLEOTIDE SEQUENCE [LARGE SCALE GENOMIC DNA]</scope>
    <source>
        <strain evidence="17">ATCC 11503 / BCRC 21390 / CBS 2605 / JCM 1781 / NBRC 1676 / NRRL YB-4239</strain>
    </source>
</reference>
<keyword evidence="8 13" id="KW-0811">Translocation</keyword>
<evidence type="ECO:0000313" key="17">
    <source>
        <dbReference type="Proteomes" id="UP000001996"/>
    </source>
</evidence>
<dbReference type="OrthoDB" id="7813104at2759"/>
<evidence type="ECO:0000256" key="10">
    <source>
        <dbReference type="ARBA" id="ARBA00023136"/>
    </source>
</evidence>
<dbReference type="GO" id="GO:0046872">
    <property type="term" value="F:metal ion binding"/>
    <property type="evidence" value="ECO:0007669"/>
    <property type="project" value="UniProtKB-KW"/>
</dbReference>
<organism evidence="16 17">
    <name type="scientific">Lodderomyces elongisporus (strain ATCC 11503 / CBS 2605 / JCM 1781 / NBRC 1676 / NRRL YB-4239)</name>
    <name type="common">Yeast</name>
    <name type="synonym">Saccharomyces elongisporus</name>
    <dbReference type="NCBI Taxonomy" id="379508"/>
    <lineage>
        <taxon>Eukaryota</taxon>
        <taxon>Fungi</taxon>
        <taxon>Dikarya</taxon>
        <taxon>Ascomycota</taxon>
        <taxon>Saccharomycotina</taxon>
        <taxon>Pichiomycetes</taxon>
        <taxon>Debaryomycetaceae</taxon>
        <taxon>Candida/Lodderomyces clade</taxon>
        <taxon>Lodderomyces</taxon>
    </lineage>
</organism>
<evidence type="ECO:0000256" key="9">
    <source>
        <dbReference type="ARBA" id="ARBA00023128"/>
    </source>
</evidence>
<sequence>MAFWNKSTTSEGTDSLAPSSATDSAVSAQAQKIKSDIQALISQELAAANAQELVRTISENCFEKCITQPKGFLDAEENACIDQCREKYMRSWNVVSRAYINRIQEQQLFAR</sequence>
<dbReference type="GO" id="GO:0140318">
    <property type="term" value="F:protein transporter activity"/>
    <property type="evidence" value="ECO:0007669"/>
    <property type="project" value="EnsemblFungi"/>
</dbReference>
<evidence type="ECO:0000256" key="4">
    <source>
        <dbReference type="ARBA" id="ARBA00022723"/>
    </source>
</evidence>
<evidence type="ECO:0000256" key="3">
    <source>
        <dbReference type="ARBA" id="ARBA00022448"/>
    </source>
</evidence>
<keyword evidence="7 13" id="KW-0653">Protein transport</keyword>
<dbReference type="OMA" id="RCISQCM"/>
<comment type="subcellular location">
    <subcellularLocation>
        <location evidence="1 13">Mitochondrion inner membrane</location>
        <topology evidence="1 13">Peripheral membrane protein</topology>
        <orientation evidence="1 13">Intermembrane side</orientation>
    </subcellularLocation>
</comment>
<gene>
    <name evidence="16" type="ORF">LELG_04472</name>
</gene>
<dbReference type="HOGENOM" id="CLU_141397_0_1_1"/>
<dbReference type="FunCoup" id="A5E4D3">
    <property type="interactions" value="422"/>
</dbReference>
<dbReference type="AlphaFoldDB" id="A5E4D3"/>
<dbReference type="EMBL" id="CH981529">
    <property type="protein sequence ID" value="EDK46291.1"/>
    <property type="molecule type" value="Genomic_DNA"/>
</dbReference>
<comment type="function">
    <text evidence="13">Mitochondrial intermembrane chaperone that participates in the import and insertion of some multi-pass transmembrane proteins into the mitochondrial inner membrane. Also required for the transfer of beta-barrel precursors from the TOM complex to the sorting and assembly machinery (SAM complex) of the outer membrane. Acts as a chaperone-like protein that protects the hydrophobic precursors from aggregation and guide them through the mitochondrial intermembrane space.</text>
</comment>
<dbReference type="FunFam" id="1.10.287.810:FF:000001">
    <property type="entry name" value="mitochondrial import inner membrane translocase subunit TIM13"/>
    <property type="match status" value="1"/>
</dbReference>
<proteinExistence type="inferred from homology"/>
<keyword evidence="3 13" id="KW-0813">Transport</keyword>
<keyword evidence="17" id="KW-1185">Reference proteome</keyword>
<dbReference type="STRING" id="379508.A5E4D3"/>
<dbReference type="InterPro" id="IPR035427">
    <property type="entry name" value="Tim10-like_dom_sf"/>
</dbReference>
<dbReference type="SUPFAM" id="SSF144122">
    <property type="entry name" value="Tim10-like"/>
    <property type="match status" value="1"/>
</dbReference>
<dbReference type="GO" id="GO:0005743">
    <property type="term" value="C:mitochondrial inner membrane"/>
    <property type="evidence" value="ECO:0007669"/>
    <property type="project" value="UniProtKB-SubCell"/>
</dbReference>
<dbReference type="InParanoid" id="A5E4D3"/>
<keyword evidence="4" id="KW-0479">Metal-binding</keyword>
<dbReference type="GeneID" id="5231655"/>
<evidence type="ECO:0000256" key="2">
    <source>
        <dbReference type="ARBA" id="ARBA00006720"/>
    </source>
</evidence>
<comment type="domain">
    <text evidence="13">The twin CX3C motif contains 4 conserved Cys residues that form 2 disulfide bonds in the mitochondrial intermembrane space.</text>
</comment>
<evidence type="ECO:0000256" key="11">
    <source>
        <dbReference type="ARBA" id="ARBA00023157"/>
    </source>
</evidence>
<dbReference type="VEuPathDB" id="FungiDB:LELG_04472"/>
<name>A5E4D3_LODEL</name>